<proteinExistence type="predicted"/>
<name>A0A1I2I7J7_9ACTN</name>
<dbReference type="Proteomes" id="UP000199645">
    <property type="component" value="Unassembled WGS sequence"/>
</dbReference>
<gene>
    <name evidence="1" type="ORF">SAMN05421541_109236</name>
</gene>
<sequence length="68" mass="7634">MRQKLGAIADRMLATFLPQERAGACPCRPGEGYYQYRCVGHLQQRRWCVDSCNCSATCGSWSNTLTIC</sequence>
<evidence type="ECO:0000313" key="1">
    <source>
        <dbReference type="EMBL" id="SFF36511.1"/>
    </source>
</evidence>
<reference evidence="1 2" key="1">
    <citation type="submission" date="2016-10" db="EMBL/GenBank/DDBJ databases">
        <authorList>
            <person name="de Groot N.N."/>
        </authorList>
    </citation>
    <scope>NUCLEOTIDE SEQUENCE [LARGE SCALE GENOMIC DNA]</scope>
    <source>
        <strain evidence="1 2">DSM 43019</strain>
    </source>
</reference>
<evidence type="ECO:0000313" key="2">
    <source>
        <dbReference type="Proteomes" id="UP000199645"/>
    </source>
</evidence>
<keyword evidence="2" id="KW-1185">Reference proteome</keyword>
<dbReference type="AlphaFoldDB" id="A0A1I2I7J7"/>
<dbReference type="EMBL" id="FONV01000009">
    <property type="protein sequence ID" value="SFF36511.1"/>
    <property type="molecule type" value="Genomic_DNA"/>
</dbReference>
<accession>A0A1I2I7J7</accession>
<organism evidence="1 2">
    <name type="scientific">Actinoplanes philippinensis</name>
    <dbReference type="NCBI Taxonomy" id="35752"/>
    <lineage>
        <taxon>Bacteria</taxon>
        <taxon>Bacillati</taxon>
        <taxon>Actinomycetota</taxon>
        <taxon>Actinomycetes</taxon>
        <taxon>Micromonosporales</taxon>
        <taxon>Micromonosporaceae</taxon>
        <taxon>Actinoplanes</taxon>
    </lineage>
</organism>
<protein>
    <submittedName>
        <fullName evidence="1">Uncharacterized protein</fullName>
    </submittedName>
</protein>
<dbReference type="STRING" id="35752.SAMN05421541_109236"/>
<dbReference type="OrthoDB" id="3540845at2"/>
<dbReference type="RefSeq" id="WP_093617929.1">
    <property type="nucleotide sequence ID" value="NZ_BOMT01000053.1"/>
</dbReference>